<keyword evidence="1" id="KW-0812">Transmembrane</keyword>
<dbReference type="PANTHER" id="PTHR43948">
    <property type="entry name" value="DNAJ HOMOLOG SUBFAMILY B"/>
    <property type="match status" value="1"/>
</dbReference>
<keyword evidence="1" id="KW-0472">Membrane</keyword>
<name>A0A0D1ZYL0_9EURO</name>
<dbReference type="PANTHER" id="PTHR43948:SF21">
    <property type="entry name" value="DNAJ DOMAIN-CONTAINING PROTEIN"/>
    <property type="match status" value="1"/>
</dbReference>
<keyword evidence="4" id="KW-1185">Reference proteome</keyword>
<dbReference type="GO" id="GO:0005634">
    <property type="term" value="C:nucleus"/>
    <property type="evidence" value="ECO:0007669"/>
    <property type="project" value="TreeGrafter"/>
</dbReference>
<dbReference type="HOGENOM" id="CLU_073129_3_0_1"/>
<dbReference type="GO" id="GO:0051087">
    <property type="term" value="F:protein-folding chaperone binding"/>
    <property type="evidence" value="ECO:0007669"/>
    <property type="project" value="TreeGrafter"/>
</dbReference>
<evidence type="ECO:0000256" key="1">
    <source>
        <dbReference type="SAM" id="Phobius"/>
    </source>
</evidence>
<evidence type="ECO:0000259" key="2">
    <source>
        <dbReference type="PROSITE" id="PS50076"/>
    </source>
</evidence>
<dbReference type="GO" id="GO:0051082">
    <property type="term" value="F:unfolded protein binding"/>
    <property type="evidence" value="ECO:0007669"/>
    <property type="project" value="TreeGrafter"/>
</dbReference>
<dbReference type="GO" id="GO:0044183">
    <property type="term" value="F:protein folding chaperone"/>
    <property type="evidence" value="ECO:0007669"/>
    <property type="project" value="TreeGrafter"/>
</dbReference>
<dbReference type="InterPro" id="IPR001623">
    <property type="entry name" value="DnaJ_domain"/>
</dbReference>
<organism evidence="3 4">
    <name type="scientific">Exophiala spinifera</name>
    <dbReference type="NCBI Taxonomy" id="91928"/>
    <lineage>
        <taxon>Eukaryota</taxon>
        <taxon>Fungi</taxon>
        <taxon>Dikarya</taxon>
        <taxon>Ascomycota</taxon>
        <taxon>Pezizomycotina</taxon>
        <taxon>Eurotiomycetes</taxon>
        <taxon>Chaetothyriomycetidae</taxon>
        <taxon>Chaetothyriales</taxon>
        <taxon>Herpotrichiellaceae</taxon>
        <taxon>Exophiala</taxon>
    </lineage>
</organism>
<dbReference type="EMBL" id="KN847494">
    <property type="protein sequence ID" value="KIW17752.1"/>
    <property type="molecule type" value="Genomic_DNA"/>
</dbReference>
<keyword evidence="1" id="KW-1133">Transmembrane helix</keyword>
<dbReference type="Pfam" id="PF00226">
    <property type="entry name" value="DnaJ"/>
    <property type="match status" value="1"/>
</dbReference>
<reference evidence="3 4" key="1">
    <citation type="submission" date="2015-01" db="EMBL/GenBank/DDBJ databases">
        <title>The Genome Sequence of Exophiala spinifera CBS89968.</title>
        <authorList>
            <consortium name="The Broad Institute Genomics Platform"/>
            <person name="Cuomo C."/>
            <person name="de Hoog S."/>
            <person name="Gorbushina A."/>
            <person name="Stielow B."/>
            <person name="Teixiera M."/>
            <person name="Abouelleil A."/>
            <person name="Chapman S.B."/>
            <person name="Priest M."/>
            <person name="Young S.K."/>
            <person name="Wortman J."/>
            <person name="Nusbaum C."/>
            <person name="Birren B."/>
        </authorList>
    </citation>
    <scope>NUCLEOTIDE SEQUENCE [LARGE SCALE GENOMIC DNA]</scope>
    <source>
        <strain evidence="3 4">CBS 89968</strain>
    </source>
</reference>
<feature type="domain" description="J" evidence="2">
    <location>
        <begin position="6"/>
        <end position="75"/>
    </location>
</feature>
<dbReference type="CDD" id="cd06257">
    <property type="entry name" value="DnaJ"/>
    <property type="match status" value="1"/>
</dbReference>
<dbReference type="OrthoDB" id="442087at2759"/>
<dbReference type="PROSITE" id="PS50076">
    <property type="entry name" value="DNAJ_2"/>
    <property type="match status" value="1"/>
</dbReference>
<dbReference type="Gene3D" id="1.10.287.110">
    <property type="entry name" value="DnaJ domain"/>
    <property type="match status" value="1"/>
</dbReference>
<dbReference type="GeneID" id="27332030"/>
<dbReference type="GO" id="GO:0005737">
    <property type="term" value="C:cytoplasm"/>
    <property type="evidence" value="ECO:0007669"/>
    <property type="project" value="TreeGrafter"/>
</dbReference>
<dbReference type="Proteomes" id="UP000053328">
    <property type="component" value="Unassembled WGS sequence"/>
</dbReference>
<gene>
    <name evidence="3" type="ORF">PV08_04947</name>
</gene>
<proteinExistence type="predicted"/>
<dbReference type="PRINTS" id="PR00625">
    <property type="entry name" value="JDOMAIN"/>
</dbReference>
<dbReference type="STRING" id="91928.A0A0D1ZYL0"/>
<protein>
    <recommendedName>
        <fullName evidence="2">J domain-containing protein</fullName>
    </recommendedName>
</protein>
<evidence type="ECO:0000313" key="3">
    <source>
        <dbReference type="EMBL" id="KIW17752.1"/>
    </source>
</evidence>
<sequence length="233" mass="25934">MSSLPDYYAILEVPSSATADDIKRAYKKAALKWHPDRVPVDSPERPKRTKRFQAINDAYYTLSDVTRRRDYDDARRFHTTYADVEEEEEVDEDIPRTRRTNAGANTWSNFFSNFGRSGNQEEQFSNDQFESAFAEMMGEAAMADGEQQDAGAGQPKPGTFWAMLGGLSGATLGFIFANFAGAIPGAAAGWKFGRLRDEKKQPVYTTFQQLPQADKAKLLSELASRLFASALGS</sequence>
<dbReference type="VEuPathDB" id="FungiDB:PV08_04947"/>
<dbReference type="SUPFAM" id="SSF46565">
    <property type="entry name" value="Chaperone J-domain"/>
    <property type="match status" value="1"/>
</dbReference>
<dbReference type="InterPro" id="IPR036869">
    <property type="entry name" value="J_dom_sf"/>
</dbReference>
<dbReference type="SMART" id="SM00271">
    <property type="entry name" value="DnaJ"/>
    <property type="match status" value="1"/>
</dbReference>
<feature type="transmembrane region" description="Helical" evidence="1">
    <location>
        <begin position="160"/>
        <end position="190"/>
    </location>
</feature>
<evidence type="ECO:0000313" key="4">
    <source>
        <dbReference type="Proteomes" id="UP000053328"/>
    </source>
</evidence>
<dbReference type="RefSeq" id="XP_016237968.1">
    <property type="nucleotide sequence ID" value="XM_016379291.1"/>
</dbReference>
<dbReference type="AlphaFoldDB" id="A0A0D1ZYL0"/>
<accession>A0A0D1ZYL0</accession>